<reference evidence="1 2" key="1">
    <citation type="journal article" date="2018" name="Mycol. Prog.">
        <title>Coniella lustricola, a new species from submerged detritus.</title>
        <authorList>
            <person name="Raudabaugh D.B."/>
            <person name="Iturriaga T."/>
            <person name="Carver A."/>
            <person name="Mondo S."/>
            <person name="Pangilinan J."/>
            <person name="Lipzen A."/>
            <person name="He G."/>
            <person name="Amirebrahimi M."/>
            <person name="Grigoriev I.V."/>
            <person name="Miller A.N."/>
        </authorList>
    </citation>
    <scope>NUCLEOTIDE SEQUENCE [LARGE SCALE GENOMIC DNA]</scope>
    <source>
        <strain evidence="1 2">B22-T-1</strain>
    </source>
</reference>
<evidence type="ECO:0000313" key="1">
    <source>
        <dbReference type="EMBL" id="PSS00892.1"/>
    </source>
</evidence>
<gene>
    <name evidence="1" type="ORF">BD289DRAFT_283389</name>
</gene>
<name>A0A2T3AK16_9PEZI</name>
<protein>
    <submittedName>
        <fullName evidence="1">Uncharacterized protein</fullName>
    </submittedName>
</protein>
<dbReference type="Proteomes" id="UP000241462">
    <property type="component" value="Unassembled WGS sequence"/>
</dbReference>
<organism evidence="1 2">
    <name type="scientific">Coniella lustricola</name>
    <dbReference type="NCBI Taxonomy" id="2025994"/>
    <lineage>
        <taxon>Eukaryota</taxon>
        <taxon>Fungi</taxon>
        <taxon>Dikarya</taxon>
        <taxon>Ascomycota</taxon>
        <taxon>Pezizomycotina</taxon>
        <taxon>Sordariomycetes</taxon>
        <taxon>Sordariomycetidae</taxon>
        <taxon>Diaporthales</taxon>
        <taxon>Schizoparmaceae</taxon>
        <taxon>Coniella</taxon>
    </lineage>
</organism>
<dbReference type="EMBL" id="KZ678380">
    <property type="protein sequence ID" value="PSS00892.1"/>
    <property type="molecule type" value="Genomic_DNA"/>
</dbReference>
<dbReference type="AlphaFoldDB" id="A0A2T3AK16"/>
<dbReference type="InParanoid" id="A0A2T3AK16"/>
<keyword evidence="2" id="KW-1185">Reference proteome</keyword>
<sequence length="157" mass="17349">MCVVDAQLPSGAALELRDHVSQRVQEPILQVIETPASVCWAHRVRKSRFWIAVSTHRLKLRIYQDGLTIDHCSVLLSSHGHGSPCGLSYGTTMSESPAVARLFLECRSLLRRGYPRFLVRSLARTSSNNSIAAQRPIQSGSKYVSCSLASVSVRTQN</sequence>
<accession>A0A2T3AK16</accession>
<proteinExistence type="predicted"/>
<evidence type="ECO:0000313" key="2">
    <source>
        <dbReference type="Proteomes" id="UP000241462"/>
    </source>
</evidence>